<dbReference type="GO" id="GO:1990904">
    <property type="term" value="C:ribonucleoprotein complex"/>
    <property type="evidence" value="ECO:0007669"/>
    <property type="project" value="UniProtKB-KW"/>
</dbReference>
<dbReference type="GO" id="GO:0005840">
    <property type="term" value="C:ribosome"/>
    <property type="evidence" value="ECO:0007669"/>
    <property type="project" value="UniProtKB-KW"/>
</dbReference>
<keyword evidence="3" id="KW-0687">Ribonucleoprotein</keyword>
<feature type="signal peptide" evidence="4">
    <location>
        <begin position="1"/>
        <end position="19"/>
    </location>
</feature>
<proteinExistence type="inferred from homology"/>
<name>A0A9J6DP69_RHIMP</name>
<comment type="caution">
    <text evidence="5">The sequence shown here is derived from an EMBL/GenBank/DDBJ whole genome shotgun (WGS) entry which is preliminary data.</text>
</comment>
<comment type="similarity">
    <text evidence="1">Belongs to the universal ribosomal protein uL4 family.</text>
</comment>
<dbReference type="InterPro" id="IPR023574">
    <property type="entry name" value="Ribosomal_uL4_dom_sf"/>
</dbReference>
<dbReference type="Gene3D" id="3.40.1370.10">
    <property type="match status" value="1"/>
</dbReference>
<dbReference type="GO" id="GO:0003735">
    <property type="term" value="F:structural constituent of ribosome"/>
    <property type="evidence" value="ECO:0007669"/>
    <property type="project" value="InterPro"/>
</dbReference>
<evidence type="ECO:0000313" key="6">
    <source>
        <dbReference type="Proteomes" id="UP000821866"/>
    </source>
</evidence>
<dbReference type="GO" id="GO:0006412">
    <property type="term" value="P:translation"/>
    <property type="evidence" value="ECO:0007669"/>
    <property type="project" value="InterPro"/>
</dbReference>
<dbReference type="InterPro" id="IPR045240">
    <property type="entry name" value="Ribosomal_uL4_euk/arch"/>
</dbReference>
<keyword evidence="4" id="KW-0732">Signal</keyword>
<feature type="chain" id="PRO_5039949103" evidence="4">
    <location>
        <begin position="20"/>
        <end position="142"/>
    </location>
</feature>
<accession>A0A9J6DP69</accession>
<dbReference type="Proteomes" id="UP000821866">
    <property type="component" value="Chromosome 6"/>
</dbReference>
<dbReference type="InterPro" id="IPR002136">
    <property type="entry name" value="Ribosomal_uL4"/>
</dbReference>
<gene>
    <name evidence="5" type="ORF">HPB51_018841</name>
</gene>
<sequence length="142" mass="15316">MTRACRAIVVASCALSVQAYTLARPLVNVYNEKNDLSGATVALPAVFKAPIRPDIVNFVHMNMAKNSRQPYAVSKEAGHQTSAESWGTGRAVARIPRVRGGGEDLVSFLMLALCGQVSVWRCINQLPDLRGVCPGTCGFPVW</sequence>
<evidence type="ECO:0000256" key="4">
    <source>
        <dbReference type="SAM" id="SignalP"/>
    </source>
</evidence>
<reference evidence="5" key="2">
    <citation type="submission" date="2021-09" db="EMBL/GenBank/DDBJ databases">
        <authorList>
            <person name="Jia N."/>
            <person name="Wang J."/>
            <person name="Shi W."/>
            <person name="Du L."/>
            <person name="Sun Y."/>
            <person name="Zhan W."/>
            <person name="Jiang J."/>
            <person name="Wang Q."/>
            <person name="Zhang B."/>
            <person name="Ji P."/>
            <person name="Sakyi L.B."/>
            <person name="Cui X."/>
            <person name="Yuan T."/>
            <person name="Jiang B."/>
            <person name="Yang W."/>
            <person name="Lam T.T.-Y."/>
            <person name="Chang Q."/>
            <person name="Ding S."/>
            <person name="Wang X."/>
            <person name="Zhu J."/>
            <person name="Ruan X."/>
            <person name="Zhao L."/>
            <person name="Wei J."/>
            <person name="Que T."/>
            <person name="Du C."/>
            <person name="Cheng J."/>
            <person name="Dai P."/>
            <person name="Han X."/>
            <person name="Huang E."/>
            <person name="Gao Y."/>
            <person name="Liu J."/>
            <person name="Shao H."/>
            <person name="Ye R."/>
            <person name="Li L."/>
            <person name="Wei W."/>
            <person name="Wang X."/>
            <person name="Wang C."/>
            <person name="Huo Q."/>
            <person name="Li W."/>
            <person name="Guo W."/>
            <person name="Chen H."/>
            <person name="Chen S."/>
            <person name="Zhou L."/>
            <person name="Zhou L."/>
            <person name="Ni X."/>
            <person name="Tian J."/>
            <person name="Zhou Y."/>
            <person name="Sheng Y."/>
            <person name="Liu T."/>
            <person name="Pan Y."/>
            <person name="Xia L."/>
            <person name="Li J."/>
            <person name="Zhao F."/>
            <person name="Cao W."/>
        </authorList>
    </citation>
    <scope>NUCLEOTIDE SEQUENCE</scope>
    <source>
        <strain evidence="5">Rmic-2018</strain>
        <tissue evidence="5">Larvae</tissue>
    </source>
</reference>
<keyword evidence="6" id="KW-1185">Reference proteome</keyword>
<organism evidence="5 6">
    <name type="scientific">Rhipicephalus microplus</name>
    <name type="common">Cattle tick</name>
    <name type="synonym">Boophilus microplus</name>
    <dbReference type="NCBI Taxonomy" id="6941"/>
    <lineage>
        <taxon>Eukaryota</taxon>
        <taxon>Metazoa</taxon>
        <taxon>Ecdysozoa</taxon>
        <taxon>Arthropoda</taxon>
        <taxon>Chelicerata</taxon>
        <taxon>Arachnida</taxon>
        <taxon>Acari</taxon>
        <taxon>Parasitiformes</taxon>
        <taxon>Ixodida</taxon>
        <taxon>Ixodoidea</taxon>
        <taxon>Ixodidae</taxon>
        <taxon>Rhipicephalinae</taxon>
        <taxon>Rhipicephalus</taxon>
        <taxon>Boophilus</taxon>
    </lineage>
</organism>
<evidence type="ECO:0000256" key="1">
    <source>
        <dbReference type="ARBA" id="ARBA00010528"/>
    </source>
</evidence>
<evidence type="ECO:0000256" key="3">
    <source>
        <dbReference type="ARBA" id="ARBA00023274"/>
    </source>
</evidence>
<dbReference type="EMBL" id="JABSTU010000008">
    <property type="protein sequence ID" value="KAH8023860.1"/>
    <property type="molecule type" value="Genomic_DNA"/>
</dbReference>
<dbReference type="AlphaFoldDB" id="A0A9J6DP69"/>
<evidence type="ECO:0000313" key="5">
    <source>
        <dbReference type="EMBL" id="KAH8023860.1"/>
    </source>
</evidence>
<protein>
    <submittedName>
        <fullName evidence="5">Uncharacterized protein</fullName>
    </submittedName>
</protein>
<dbReference type="VEuPathDB" id="VectorBase:LOC119172451"/>
<keyword evidence="2" id="KW-0689">Ribosomal protein</keyword>
<evidence type="ECO:0000256" key="2">
    <source>
        <dbReference type="ARBA" id="ARBA00022980"/>
    </source>
</evidence>
<reference evidence="5" key="1">
    <citation type="journal article" date="2020" name="Cell">
        <title>Large-Scale Comparative Analyses of Tick Genomes Elucidate Their Genetic Diversity and Vector Capacities.</title>
        <authorList>
            <consortium name="Tick Genome and Microbiome Consortium (TIGMIC)"/>
            <person name="Jia N."/>
            <person name="Wang J."/>
            <person name="Shi W."/>
            <person name="Du L."/>
            <person name="Sun Y."/>
            <person name="Zhan W."/>
            <person name="Jiang J.F."/>
            <person name="Wang Q."/>
            <person name="Zhang B."/>
            <person name="Ji P."/>
            <person name="Bell-Sakyi L."/>
            <person name="Cui X.M."/>
            <person name="Yuan T.T."/>
            <person name="Jiang B.G."/>
            <person name="Yang W.F."/>
            <person name="Lam T.T."/>
            <person name="Chang Q.C."/>
            <person name="Ding S.J."/>
            <person name="Wang X.J."/>
            <person name="Zhu J.G."/>
            <person name="Ruan X.D."/>
            <person name="Zhao L."/>
            <person name="Wei J.T."/>
            <person name="Ye R.Z."/>
            <person name="Que T.C."/>
            <person name="Du C.H."/>
            <person name="Zhou Y.H."/>
            <person name="Cheng J.X."/>
            <person name="Dai P.F."/>
            <person name="Guo W.B."/>
            <person name="Han X.H."/>
            <person name="Huang E.J."/>
            <person name="Li L.F."/>
            <person name="Wei W."/>
            <person name="Gao Y.C."/>
            <person name="Liu J.Z."/>
            <person name="Shao H.Z."/>
            <person name="Wang X."/>
            <person name="Wang C.C."/>
            <person name="Yang T.C."/>
            <person name="Huo Q.B."/>
            <person name="Li W."/>
            <person name="Chen H.Y."/>
            <person name="Chen S.E."/>
            <person name="Zhou L.G."/>
            <person name="Ni X.B."/>
            <person name="Tian J.H."/>
            <person name="Sheng Y."/>
            <person name="Liu T."/>
            <person name="Pan Y.S."/>
            <person name="Xia L.Y."/>
            <person name="Li J."/>
            <person name="Zhao F."/>
            <person name="Cao W.C."/>
        </authorList>
    </citation>
    <scope>NUCLEOTIDE SEQUENCE</scope>
    <source>
        <strain evidence="5">Rmic-2018</strain>
    </source>
</reference>
<dbReference type="Pfam" id="PF00573">
    <property type="entry name" value="Ribosomal_L4"/>
    <property type="match status" value="1"/>
</dbReference>
<dbReference type="SUPFAM" id="SSF52166">
    <property type="entry name" value="Ribosomal protein L4"/>
    <property type="match status" value="1"/>
</dbReference>
<dbReference type="PANTHER" id="PTHR19431">
    <property type="entry name" value="60S RIBOSOMAL PROTEIN L4"/>
    <property type="match status" value="1"/>
</dbReference>